<reference evidence="3" key="1">
    <citation type="submission" date="2015-12" db="EMBL/GenBank/DDBJ databases">
        <title>FDA dAtabase for Regulatory Grade micrObial Sequences (FDA-ARGOS): Supporting development and validation of Infectious Disease Dx tests.</title>
        <authorList>
            <person name="Case J."/>
            <person name="Tallon L."/>
            <person name="Sadzewicz L."/>
            <person name="Sengamalay N."/>
            <person name="Ott S."/>
            <person name="Godinez A."/>
            <person name="Nagaraj S."/>
            <person name="Nadendla S."/>
            <person name="Sichtig H."/>
        </authorList>
    </citation>
    <scope>NUCLEOTIDE SEQUENCE [LARGE SCALE GENOMIC DNA]</scope>
    <source>
        <strain evidence="3">FDAARGOS_147</strain>
    </source>
</reference>
<protein>
    <submittedName>
        <fullName evidence="2">Periplasmic nitrate reductase, NapE protein</fullName>
    </submittedName>
</protein>
<dbReference type="InterPro" id="IPR004448">
    <property type="entry name" value="Nitrate_reductase_NapE"/>
</dbReference>
<feature type="transmembrane region" description="Helical" evidence="1">
    <location>
        <begin position="17"/>
        <end position="43"/>
    </location>
</feature>
<organism evidence="2 3">
    <name type="scientific">Alcaligenes xylosoxydans xylosoxydans</name>
    <name type="common">Achromobacter xylosoxidans</name>
    <dbReference type="NCBI Taxonomy" id="85698"/>
    <lineage>
        <taxon>Bacteria</taxon>
        <taxon>Pseudomonadati</taxon>
        <taxon>Pseudomonadota</taxon>
        <taxon>Betaproteobacteria</taxon>
        <taxon>Burkholderiales</taxon>
        <taxon>Alcaligenaceae</taxon>
        <taxon>Achromobacter</taxon>
    </lineage>
</organism>
<keyword evidence="1" id="KW-0472">Membrane</keyword>
<sequence length="52" mass="5715">MSNESDGYTKPQELRSFLFLTAVMAPVLTVIIVAGYGFMVWFYQLIAGPPGS</sequence>
<accession>A0A0X8NWY6</accession>
<dbReference type="RefSeq" id="WP_006394233.1">
    <property type="nucleotide sequence ID" value="NZ_CP014060.2"/>
</dbReference>
<proteinExistence type="predicted"/>
<dbReference type="InterPro" id="IPR010649">
    <property type="entry name" value="NapE_TorE"/>
</dbReference>
<dbReference type="EMBL" id="CP014060">
    <property type="protein sequence ID" value="AMG35877.1"/>
    <property type="molecule type" value="Genomic_DNA"/>
</dbReference>
<dbReference type="Pfam" id="PF06796">
    <property type="entry name" value="NapE"/>
    <property type="match status" value="1"/>
</dbReference>
<evidence type="ECO:0000313" key="3">
    <source>
        <dbReference type="Proteomes" id="UP000060602"/>
    </source>
</evidence>
<dbReference type="Proteomes" id="UP000060602">
    <property type="component" value="Chromosome"/>
</dbReference>
<keyword evidence="1" id="KW-0812">Transmembrane</keyword>
<name>A0A0X8NWY6_ALCXX</name>
<keyword evidence="1" id="KW-1133">Transmembrane helix</keyword>
<dbReference type="AlphaFoldDB" id="A0A0X8NWY6"/>
<evidence type="ECO:0000256" key="1">
    <source>
        <dbReference type="SAM" id="Phobius"/>
    </source>
</evidence>
<gene>
    <name evidence="2" type="primary">napE</name>
    <name evidence="2" type="ORF">AL504_07420</name>
</gene>
<evidence type="ECO:0000313" key="2">
    <source>
        <dbReference type="EMBL" id="AMG35877.1"/>
    </source>
</evidence>
<dbReference type="NCBIfam" id="TIGR02973">
    <property type="entry name" value="nitrate_rd_NapE"/>
    <property type="match status" value="1"/>
</dbReference>